<feature type="domain" description="DUF5979" evidence="5">
    <location>
        <begin position="2013"/>
        <end position="2133"/>
    </location>
</feature>
<feature type="signal peptide" evidence="3">
    <location>
        <begin position="1"/>
        <end position="33"/>
    </location>
</feature>
<feature type="transmembrane region" description="Helical" evidence="2">
    <location>
        <begin position="2828"/>
        <end position="2851"/>
    </location>
</feature>
<feature type="region of interest" description="Disordered" evidence="1">
    <location>
        <begin position="998"/>
        <end position="1018"/>
    </location>
</feature>
<reference evidence="6 7" key="1">
    <citation type="submission" date="2019-10" db="EMBL/GenBank/DDBJ databases">
        <title>Genome sequence of Luteimicrobium xylanilyticum HY-24.</title>
        <authorList>
            <person name="Kim D.Y."/>
            <person name="Park H.-Y."/>
        </authorList>
    </citation>
    <scope>NUCLEOTIDE SEQUENCE [LARGE SCALE GENOMIC DNA]</scope>
    <source>
        <strain evidence="6 7">HY-24</strain>
    </source>
</reference>
<keyword evidence="2" id="KW-0812">Transmembrane</keyword>
<feature type="region of interest" description="Disordered" evidence="1">
    <location>
        <begin position="323"/>
        <end position="349"/>
    </location>
</feature>
<gene>
    <name evidence="6" type="ORF">KDY119_00339</name>
</gene>
<evidence type="ECO:0000313" key="6">
    <source>
        <dbReference type="EMBL" id="QFU96849.1"/>
    </source>
</evidence>
<protein>
    <submittedName>
        <fullName evidence="6">Uncharacterized protein</fullName>
    </submittedName>
</protein>
<feature type="compositionally biased region" description="Polar residues" evidence="1">
    <location>
        <begin position="148"/>
        <end position="169"/>
    </location>
</feature>
<feature type="region of interest" description="Disordered" evidence="1">
    <location>
        <begin position="2080"/>
        <end position="2109"/>
    </location>
</feature>
<evidence type="ECO:0000259" key="4">
    <source>
        <dbReference type="Pfam" id="PF01345"/>
    </source>
</evidence>
<evidence type="ECO:0000256" key="1">
    <source>
        <dbReference type="SAM" id="MobiDB-lite"/>
    </source>
</evidence>
<dbReference type="KEGG" id="lxl:KDY119_00339"/>
<evidence type="ECO:0000313" key="7">
    <source>
        <dbReference type="Proteomes" id="UP000326702"/>
    </source>
</evidence>
<keyword evidence="7" id="KW-1185">Reference proteome</keyword>
<accession>A0A5P9Q658</accession>
<feature type="region of interest" description="Disordered" evidence="1">
    <location>
        <begin position="493"/>
        <end position="534"/>
    </location>
</feature>
<name>A0A5P9Q658_9MICO</name>
<dbReference type="Gene3D" id="2.60.40.1140">
    <property type="entry name" value="Collagen-binding surface protein Cna, B-type domain"/>
    <property type="match status" value="3"/>
</dbReference>
<evidence type="ECO:0000256" key="3">
    <source>
        <dbReference type="SAM" id="SignalP"/>
    </source>
</evidence>
<feature type="compositionally biased region" description="Low complexity" evidence="1">
    <location>
        <begin position="967"/>
        <end position="976"/>
    </location>
</feature>
<keyword evidence="2" id="KW-1133">Transmembrane helix</keyword>
<feature type="domain" description="DUF5979" evidence="5">
    <location>
        <begin position="2241"/>
        <end position="2322"/>
    </location>
</feature>
<keyword evidence="2" id="KW-0472">Membrane</keyword>
<keyword evidence="3" id="KW-0732">Signal</keyword>
<feature type="domain" description="DUF5979" evidence="5">
    <location>
        <begin position="2599"/>
        <end position="2701"/>
    </location>
</feature>
<feature type="compositionally biased region" description="Acidic residues" evidence="1">
    <location>
        <begin position="516"/>
        <end position="527"/>
    </location>
</feature>
<feature type="domain" description="DUF11" evidence="4">
    <location>
        <begin position="38"/>
        <end position="170"/>
    </location>
</feature>
<evidence type="ECO:0000256" key="2">
    <source>
        <dbReference type="SAM" id="Phobius"/>
    </source>
</evidence>
<feature type="compositionally biased region" description="Polar residues" evidence="1">
    <location>
        <begin position="326"/>
        <end position="336"/>
    </location>
</feature>
<feature type="region of interest" description="Disordered" evidence="1">
    <location>
        <begin position="933"/>
        <end position="983"/>
    </location>
</feature>
<feature type="domain" description="DUF5979" evidence="5">
    <location>
        <begin position="2476"/>
        <end position="2595"/>
    </location>
</feature>
<dbReference type="Proteomes" id="UP000326702">
    <property type="component" value="Chromosome"/>
</dbReference>
<dbReference type="RefSeq" id="WP_036954473.1">
    <property type="nucleotide sequence ID" value="NZ_BAABIH010000013.1"/>
</dbReference>
<dbReference type="InterPro" id="IPR001434">
    <property type="entry name" value="OmcB-like_DUF11"/>
</dbReference>
<feature type="region of interest" description="Disordered" evidence="1">
    <location>
        <begin position="1344"/>
        <end position="1363"/>
    </location>
</feature>
<feature type="region of interest" description="Disordered" evidence="1">
    <location>
        <begin position="145"/>
        <end position="172"/>
    </location>
</feature>
<feature type="compositionally biased region" description="Polar residues" evidence="1">
    <location>
        <begin position="941"/>
        <end position="961"/>
    </location>
</feature>
<sequence>MTKTRALIASILAFALALPLTVAGLVLAPAAEAVGGTLEVTKSVDNPGPYGPGDTMTFTIQVTCQSQPCAAAQLTDTLPAPLVLDGDDAIQVTTAGGGTYSTADSDGDGGTHVVVDATQEQSDGNPGMAPGTTATVSVQARVPDDATADNNGTVTNTANVSQDGGNSDSATADVTIDVPTTIDTTVTKDASPTSVPAVPGRDVSFTIHAQNTSNASVDSLVVSDPSDGGADPFQYLELTGISTFTPPEGADTVQVTWVDADGTSHTEDPLSPIPGDPSAILAGIPLDQVHGISFAFTGDGGIPIDGEATIVLETQTRDDVADLPEGTTTITNTASSDVAKGDDTATDDDDATVDVVSEAPTVTTSKEFADDHLLAGDSTTATIRSEVGSQPVTTMVIDEPTDGDANLADQGLTFGGFGGGVAWPAGADSVSIVYDYSDGTSSAPQTSTDRDTIPPVPAGHTDADVVGFHITFTSDDPDGIEPGDAATIPFDVTAQSVPGSDDVTSTNDTTTTVTDDTGESGTDEASDDVTRQPARIDTHVDKAFTPDEIPGVPGASTIVQIPASVCGQEQVDSGDCDTASTVGSDDLIISDPVEPSAGLTDFWNHMNVTSIGPMDIPEGSTLTVNYWDGDSWETLAGPIPAQSGWIYQVGSDPSPDDIQGLQFDFEPDPADGELPPGFEVLPYVTFQQRAELRDGSGSALPTEDTGPFTYTNDVESQVDNTDAIDTPVTDDDSADITVDPAEGGPGDTIDKGWVDPTTGDVEDTGVTVVALTDDERTARIRWGTHGFPMSQVQLSDVPSPATGDAVADTVYDAFDLVRIAPITTSTDPLIAFDQVSKVELFEASANGGAGGWVDVTGAACAAGCDGTFGGYTLTAAQQSDALSVRLTFVESPTRASRITAPTDPQVGTGVAQSAGNDRPVDLVFRIRQDMRVSGDPVLGNSPDNGNQPYNTGQDGLVSNTARMDGWAPATPTTSDPDYTDDDSATITILDRPVNVTTTKSFEEDTLGLPPEGTPQDEYPQDAMTLEARNTTEAKVRTMTIQDPDPGSNSNTFDVMNLNHVISITAPTGADASATEVFLTRGGTEDPAITADAALALGPSDLADVTGVRVVFHGFIDTTTDSTTPGGVVLSMQLRATHRDGGAAVTEADSVANTSFASVTSPEDTASDTAEDTVNIEEPTYGVDATKSIDPESRYEGDPNAYTVALTGKPTGTVRTTTLAITDDDPLFWNAFDFTGFPGQTVEAPIARVEVDALVGVTYSLDGDTLVQQCNGSDDLTACWVDGDFTAAGSPALPAGVAPGDVQGLRFTYDAGDGQPNWEHPSNPTAHATFSAAQRDNLRWSTDGENVTPVPSDLPTNELAPGETVLGRTNNTIQVHSEGSWEHEEGPWTADDDANDSTDYLHLPNSVTITKTPGDGEDPRDENPNSPIPYQFVVTNNGQWPQTGVTIVDTLPADGDGPQLVPESGDVPANGECADYPDAVIQLRGADGSTAPIAGASAQYCVGDDGTPEITVTLPDGFVLQPGSAIVVDTPLEYRGGTDPVAPGTDVVNSVTVSDDRVYDTCDSTHNASIDNPQAADVTTCTADTTTQPVALTPLRISKAVKGVGAGDPDVAEGDANYDDLGVLDVNANDENASGCQEPSVPNYEGDVIYYGESCVPITRPGGVERWQVRLTNAGNIPAHIVAGIDVLPTPGDTGVVVPTARGSEFRPRLIGRFTYDGQAVGEDTPMKLYYTTDSLDEACNEADIQNEITPGGLATDDPCYDDVTSRTWSQITSATPESQLFDATAIKAVLTYDEDNEGLGPGDDLALTFDTRTPNVAPTTSGDEPIAWNSVAEGAQGTFTDPDTGHQTFPVSLVTEPPKVGVAMATGQFDLHKAVVTPPGSDFPLPDSYTVQIACVSNGEPVPIVDENGDDKSVVTVPANGDVAVNDHADPATSAWSDVTIPWGAQCDAQEVPAPVGATIEYDPPAIVIPARSGTVEALRDYSDRTDIAHPIDTTSDDLNVITVRNIYRNAGFTVTKAVDNGGAEDQDGNPIAYDRDYTFTASCTFNDTEVVPPDDRTFTLHDGESKTVDGLPAGSTCTVTETDDGGAASTTTTTTTADGAGEPTDGTSSTFTLTADTVTGVTNTVAVENVYTVGSVQITKAVTGDGADDWGSGPFTVHMTCTLDGADPNPVFDADHTLTPPDDLTWSVDNLPTGAECTVTEPRTGGANGTFIDDPTFTVGDASDDPSIVTVTNTFTEGTVQVTKRIAGLDPESTEYQQALDATYTFSIQCTRVVDGVPTPVTIPGENPIQVTPSENPVGTWTGLPTGATCRVTEQFPDGGAPPLHLVLPRTVTVGDGTTVGAVGLNAFRVAPLTIVKEVDGDAADAAPDTFPVRIECFYGTGENRVALPVENADDNPGPVQEEIGPDQPFTTIDEPIGTECSVTEVDDGGATSTTITGSNVDADGNATIVPIPADGSDPEADTVTITNTFGATGFTVTKTVDDGGAKDQDGAAIDYPGPYTFSASCTFNGAEQLGPDDRTFEVVSGEAHTVTGVPVNSVCTVEETDAAGAPSTTVVITQSGDARDETTGTSSGSFVLRDGGTEVNAVAVTNHYTVGSVKVTKKLAGDGADAWGSGPFQVRLVCTLDGTDPAPVYDATHELKPGALTWTVDDLPTGAHCDVTEPRTGGATLSAISPADGITVPGPDDSPATAAITVTNTFDVGSIEVHKALEGDGAAGHRSDTFTVSLACTRDVDGTATAVKIPGGATRTVSATKDATYAGLPANATCTLTETKDGGSDATKIDPGTVTVPVGSSVAITVTNTFGAVPPSPTATQAGTGGLAGTGADLWHLGLLAAGVLALGLLVLFTALWTRRRE</sequence>
<feature type="chain" id="PRO_5038961495" evidence="3">
    <location>
        <begin position="34"/>
        <end position="2856"/>
    </location>
</feature>
<feature type="compositionally biased region" description="Low complexity" evidence="1">
    <location>
        <begin position="2086"/>
        <end position="2108"/>
    </location>
</feature>
<dbReference type="Pfam" id="PF19407">
    <property type="entry name" value="DUF5979"/>
    <property type="match status" value="7"/>
</dbReference>
<feature type="domain" description="DUF5979" evidence="5">
    <location>
        <begin position="2354"/>
        <end position="2471"/>
    </location>
</feature>
<feature type="domain" description="DUF5979" evidence="5">
    <location>
        <begin position="2137"/>
        <end position="2237"/>
    </location>
</feature>
<feature type="domain" description="DUF5979" evidence="5">
    <location>
        <begin position="2705"/>
        <end position="2804"/>
    </location>
</feature>
<organism evidence="6 7">
    <name type="scientific">Luteimicrobium xylanilyticum</name>
    <dbReference type="NCBI Taxonomy" id="1133546"/>
    <lineage>
        <taxon>Bacteria</taxon>
        <taxon>Bacillati</taxon>
        <taxon>Actinomycetota</taxon>
        <taxon>Actinomycetes</taxon>
        <taxon>Micrococcales</taxon>
        <taxon>Luteimicrobium</taxon>
    </lineage>
</organism>
<proteinExistence type="predicted"/>
<dbReference type="InterPro" id="IPR046022">
    <property type="entry name" value="DUF5979"/>
</dbReference>
<dbReference type="EMBL" id="CP045529">
    <property type="protein sequence ID" value="QFU96849.1"/>
    <property type="molecule type" value="Genomic_DNA"/>
</dbReference>
<feature type="region of interest" description="Disordered" evidence="1">
    <location>
        <begin position="725"/>
        <end position="760"/>
    </location>
</feature>
<feature type="compositionally biased region" description="Low complexity" evidence="1">
    <location>
        <begin position="501"/>
        <end position="515"/>
    </location>
</feature>
<dbReference type="Pfam" id="PF01345">
    <property type="entry name" value="DUF11"/>
    <property type="match status" value="1"/>
</dbReference>
<evidence type="ECO:0000259" key="5">
    <source>
        <dbReference type="Pfam" id="PF19407"/>
    </source>
</evidence>
<feature type="region of interest" description="Disordered" evidence="1">
    <location>
        <begin position="1377"/>
        <end position="1426"/>
    </location>
</feature>
<dbReference type="OrthoDB" id="3751233at2"/>